<dbReference type="Proteomes" id="UP001165083">
    <property type="component" value="Unassembled WGS sequence"/>
</dbReference>
<dbReference type="InterPro" id="IPR052050">
    <property type="entry name" value="SecEffector_AnkRepeat"/>
</dbReference>
<dbReference type="PANTHER" id="PTHR46586:SF3">
    <property type="entry name" value="ANKYRIN REPEAT-CONTAINING PROTEIN"/>
    <property type="match status" value="1"/>
</dbReference>
<sequence>MARVSAVVTAPDSRFFTHPFSPTAPCLTEKGLWISTDGINASPTYWLGAPGPPRAHLHFTGRHARLKLPCHLLEWLFEHFPGCQVAVEVVEAAAKKGKLEVLRLLLDHDIGYRERARCLQCGVNATHVVHWGGHSLVNAAENGHAEIVQWLYEEVAHKYEEAEVTNAIKAALHVGDMKVAELLLPPGKCILDYARFCSHPDVIEWEMDCGYLRRNAFRAGIAIQNLVKSGRLDLMKRIAAQHDPPPKNADWSTYWRGAMVDACVYGDCTTLKWLMEHPAGRWTCNGDDRLFSELVFSASYKGSLEVMEYLYQCVAVDKVRDGLLNAIRKGHFDLVKWLINHFPESEEIPDYCVMDEAARYGRLEMLEYFQGLDEFAVPGYFPVVSSPTRRTRHSSGEKFTCQMCVFASDDYLKVHSTVCKYRTEWLATEAMDDAAANGYLKVVKWLQRNRSEGCTTAAMDCAAANGHLEVVQWLHTHRSEGCTTKAMDGAAENGHLDVIKWLHSNRFEGCTSKAIEGALSNGHLQVASWLHNHLPSCTPTTVQLWRRPANLFEVLLFQFFHFSTSFSPAVVEYIRSLLLESSSKSNHTHIADWLQDKFPSAPGIRADEDW</sequence>
<dbReference type="InterPro" id="IPR036770">
    <property type="entry name" value="Ankyrin_rpt-contain_sf"/>
</dbReference>
<dbReference type="SUPFAM" id="SSF48403">
    <property type="entry name" value="Ankyrin repeat"/>
    <property type="match status" value="2"/>
</dbReference>
<dbReference type="AlphaFoldDB" id="A0A9W6X1B7"/>
<accession>A0A9W6X1B7</accession>
<organism evidence="1 2">
    <name type="scientific">Phytophthora lilii</name>
    <dbReference type="NCBI Taxonomy" id="2077276"/>
    <lineage>
        <taxon>Eukaryota</taxon>
        <taxon>Sar</taxon>
        <taxon>Stramenopiles</taxon>
        <taxon>Oomycota</taxon>
        <taxon>Peronosporomycetes</taxon>
        <taxon>Peronosporales</taxon>
        <taxon>Peronosporaceae</taxon>
        <taxon>Phytophthora</taxon>
    </lineage>
</organism>
<evidence type="ECO:0000313" key="1">
    <source>
        <dbReference type="EMBL" id="GMF25808.1"/>
    </source>
</evidence>
<evidence type="ECO:0000313" key="2">
    <source>
        <dbReference type="Proteomes" id="UP001165083"/>
    </source>
</evidence>
<dbReference type="InterPro" id="IPR002110">
    <property type="entry name" value="Ankyrin_rpt"/>
</dbReference>
<keyword evidence="2" id="KW-1185">Reference proteome</keyword>
<dbReference type="OrthoDB" id="112536at2759"/>
<reference evidence="1" key="1">
    <citation type="submission" date="2023-04" db="EMBL/GenBank/DDBJ databases">
        <title>Phytophthora lilii NBRC 32176.</title>
        <authorList>
            <person name="Ichikawa N."/>
            <person name="Sato H."/>
            <person name="Tonouchi N."/>
        </authorList>
    </citation>
    <scope>NUCLEOTIDE SEQUENCE</scope>
    <source>
        <strain evidence="1">NBRC 32176</strain>
    </source>
</reference>
<dbReference type="PANTHER" id="PTHR46586">
    <property type="entry name" value="ANKYRIN REPEAT-CONTAINING PROTEIN"/>
    <property type="match status" value="1"/>
</dbReference>
<gene>
    <name evidence="1" type="ORF">Plil01_001068700</name>
</gene>
<name>A0A9W6X1B7_9STRA</name>
<dbReference type="Gene3D" id="1.25.40.20">
    <property type="entry name" value="Ankyrin repeat-containing domain"/>
    <property type="match status" value="3"/>
</dbReference>
<protein>
    <submittedName>
        <fullName evidence="1">Unnamed protein product</fullName>
    </submittedName>
</protein>
<dbReference type="Pfam" id="PF12796">
    <property type="entry name" value="Ank_2"/>
    <property type="match status" value="1"/>
</dbReference>
<comment type="caution">
    <text evidence="1">The sequence shown here is derived from an EMBL/GenBank/DDBJ whole genome shotgun (WGS) entry which is preliminary data.</text>
</comment>
<proteinExistence type="predicted"/>
<dbReference type="EMBL" id="BSXW01000573">
    <property type="protein sequence ID" value="GMF25808.1"/>
    <property type="molecule type" value="Genomic_DNA"/>
</dbReference>